<evidence type="ECO:0000313" key="2">
    <source>
        <dbReference type="Proteomes" id="UP001225072"/>
    </source>
</evidence>
<comment type="caution">
    <text evidence="1">The sequence shown here is derived from an EMBL/GenBank/DDBJ whole genome shotgun (WGS) entry which is preliminary data.</text>
</comment>
<name>A0ABU0TPJ5_9FLAO</name>
<keyword evidence="2" id="KW-1185">Reference proteome</keyword>
<dbReference type="PANTHER" id="PTHR42754:SF1">
    <property type="entry name" value="LIPOPROTEIN"/>
    <property type="match status" value="1"/>
</dbReference>
<dbReference type="PANTHER" id="PTHR42754">
    <property type="entry name" value="ENDOGLUCANASE"/>
    <property type="match status" value="1"/>
</dbReference>
<sequence length="446" mass="46064">MKINSTLFLFFLLGLIPIQAQIPGTPIMSLKENRNVFGGSSSDVARSAVATTDGGYAVAGYSSSSNGDVSGNNGSADFWILKVSSSGNLQWKKTLGGSDYDEARSIVQTADGGYAIAGVTASSNGDVSGNHGGNDFWVVKLDSSGALQWQKTFGGPADENAYSIVQTSDGGYAVAGYAASNSGDVSGNLGGIDFWVVKLDNSGTLQWQKTLGGSGTESAQSIIQTTDGGYAVAGYSDSTNGDAVGNNGNQDYLIIKLSSTGNVEWHKVFGGTDTDIANAVIQTADGGFALAGYTLSNNGNVSGNQGMYDSWVIKLDNSGTLQWQKTLGGSGNENTFAMLQDTDGTYIVAGDTRSNDGNVSGNHGGLDAWVVKLSTTGNLVWQKALGGTLNDSAAAVTRSQNGYTIAGRSSSNDGDIAGPVNGSSDFLILKMDTNGTIIRFWDDTAL</sequence>
<accession>A0ABU0TPJ5</accession>
<evidence type="ECO:0000313" key="1">
    <source>
        <dbReference type="EMBL" id="MDQ1098193.1"/>
    </source>
</evidence>
<evidence type="ECO:0008006" key="3">
    <source>
        <dbReference type="Google" id="ProtNLM"/>
    </source>
</evidence>
<protein>
    <recommendedName>
        <fullName evidence="3">T9SS C-terminal target domain-containing protein</fullName>
    </recommendedName>
</protein>
<organism evidence="1 2">
    <name type="scientific">Chryseobacterium camelliae</name>
    <dbReference type="NCBI Taxonomy" id="1265445"/>
    <lineage>
        <taxon>Bacteria</taxon>
        <taxon>Pseudomonadati</taxon>
        <taxon>Bacteroidota</taxon>
        <taxon>Flavobacteriia</taxon>
        <taxon>Flavobacteriales</taxon>
        <taxon>Weeksellaceae</taxon>
        <taxon>Chryseobacterium group</taxon>
        <taxon>Chryseobacterium</taxon>
    </lineage>
</organism>
<dbReference type="RefSeq" id="WP_307452287.1">
    <property type="nucleotide sequence ID" value="NZ_JAUTAL010000001.1"/>
</dbReference>
<dbReference type="InterPro" id="IPR011047">
    <property type="entry name" value="Quinoprotein_ADH-like_sf"/>
</dbReference>
<gene>
    <name evidence="1" type="ORF">QE404_003340</name>
</gene>
<proteinExistence type="predicted"/>
<dbReference type="SUPFAM" id="SSF50998">
    <property type="entry name" value="Quinoprotein alcohol dehydrogenase-like"/>
    <property type="match status" value="1"/>
</dbReference>
<dbReference type="EMBL" id="JAUTAL010000001">
    <property type="protein sequence ID" value="MDQ1098193.1"/>
    <property type="molecule type" value="Genomic_DNA"/>
</dbReference>
<reference evidence="1 2" key="1">
    <citation type="submission" date="2023-07" db="EMBL/GenBank/DDBJ databases">
        <title>Functional and genomic diversity of the sorghum phyllosphere microbiome.</title>
        <authorList>
            <person name="Shade A."/>
        </authorList>
    </citation>
    <scope>NUCLEOTIDE SEQUENCE [LARGE SCALE GENOMIC DNA]</scope>
    <source>
        <strain evidence="1 2">SORGH_AS_1064</strain>
    </source>
</reference>
<dbReference type="Proteomes" id="UP001225072">
    <property type="component" value="Unassembled WGS sequence"/>
</dbReference>